<gene>
    <name evidence="2" type="ORF">PHYBLDRAFT_146720</name>
</gene>
<organism evidence="2 3">
    <name type="scientific">Phycomyces blakesleeanus (strain ATCC 8743b / DSM 1359 / FGSC 10004 / NBRC 33097 / NRRL 1555)</name>
    <dbReference type="NCBI Taxonomy" id="763407"/>
    <lineage>
        <taxon>Eukaryota</taxon>
        <taxon>Fungi</taxon>
        <taxon>Fungi incertae sedis</taxon>
        <taxon>Mucoromycota</taxon>
        <taxon>Mucoromycotina</taxon>
        <taxon>Mucoromycetes</taxon>
        <taxon>Mucorales</taxon>
        <taxon>Phycomycetaceae</taxon>
        <taxon>Phycomyces</taxon>
    </lineage>
</organism>
<dbReference type="InterPro" id="IPR036047">
    <property type="entry name" value="F-box-like_dom_sf"/>
</dbReference>
<dbReference type="AlphaFoldDB" id="A0A167MDF6"/>
<dbReference type="OrthoDB" id="2253782at2759"/>
<protein>
    <recommendedName>
        <fullName evidence="1">F-box domain-containing protein</fullName>
    </recommendedName>
</protein>
<evidence type="ECO:0000313" key="3">
    <source>
        <dbReference type="Proteomes" id="UP000077315"/>
    </source>
</evidence>
<dbReference type="Gene3D" id="3.80.10.10">
    <property type="entry name" value="Ribonuclease Inhibitor"/>
    <property type="match status" value="2"/>
</dbReference>
<dbReference type="GeneID" id="28992620"/>
<keyword evidence="3" id="KW-1185">Reference proteome</keyword>
<evidence type="ECO:0000313" key="2">
    <source>
        <dbReference type="EMBL" id="OAD72529.1"/>
    </source>
</evidence>
<feature type="domain" description="F-box" evidence="1">
    <location>
        <begin position="1"/>
        <end position="45"/>
    </location>
</feature>
<dbReference type="InterPro" id="IPR032675">
    <property type="entry name" value="LRR_dom_sf"/>
</dbReference>
<dbReference type="InterPro" id="IPR001810">
    <property type="entry name" value="F-box_dom"/>
</dbReference>
<dbReference type="SUPFAM" id="SSF81383">
    <property type="entry name" value="F-box domain"/>
    <property type="match status" value="1"/>
</dbReference>
<name>A0A167MDF6_PHYB8</name>
<dbReference type="PROSITE" id="PS50181">
    <property type="entry name" value="FBOX"/>
    <property type="match status" value="1"/>
</dbReference>
<proteinExistence type="predicted"/>
<dbReference type="VEuPathDB" id="FungiDB:PHYBLDRAFT_146720"/>
<accession>A0A167MDF6</accession>
<sequence>MLASEFPFEILSQIADFLFNKDKASCALTCKRWKTPFQETLWKSIDVSSTKELEEICAIVNNSMINHRQFYHLVQALRFTGYCTIDWLQSDTFRTFPNLKHLDIQYVYSKYSSMNFPSSYPPLDSLVSIKLQIHAVVQEIPTKDLLDLLKTMPRLRKLDVCVYSSVYSFRITPSNLNTLHEYLPHLTSITLRLALADISQDSVQTDLNITPILSVTTLDLDILDWDHLWLYYLSYKYPNVHTLRWKTSCASSGWIVKGYKELKGSPLRSIKAAFPHLDTFDFYTEDRTAWSHAILWELLCPSKAPIKKLKYTIKKCSCSAIYTEKIIQRLVQSFSKTIKTLSIVGDVYFDTENIARPEFSYCPRLVELEITDCGVSIALDNLLDNCISLRRLCFHNGRLFIGPEIHGELIKHGLQSLKLDSVVASGPVFDYLSFRCRSLEFMDLARAQICGSVSDKTKRLYIDMSYTSFKVLRLDHIQLYSSDKLMDKSTAINFLSLSQSTGPRLSGKRQQIQNDGPAVGHPTWFHTFYELDYAFDFAPKIRQLTEQEVLIATEYYQSSRFRESNSAQEVERTFNGQVFKDDWINDLFIGYAELRYCNMENYCVPLP</sequence>
<dbReference type="SUPFAM" id="SSF52047">
    <property type="entry name" value="RNI-like"/>
    <property type="match status" value="1"/>
</dbReference>
<dbReference type="Pfam" id="PF12937">
    <property type="entry name" value="F-box-like"/>
    <property type="match status" value="1"/>
</dbReference>
<evidence type="ECO:0000259" key="1">
    <source>
        <dbReference type="PROSITE" id="PS50181"/>
    </source>
</evidence>
<dbReference type="Proteomes" id="UP000077315">
    <property type="component" value="Unassembled WGS sequence"/>
</dbReference>
<dbReference type="InParanoid" id="A0A167MDF6"/>
<dbReference type="CDD" id="cd09917">
    <property type="entry name" value="F-box_SF"/>
    <property type="match status" value="1"/>
</dbReference>
<dbReference type="RefSeq" id="XP_018290569.1">
    <property type="nucleotide sequence ID" value="XM_018431714.1"/>
</dbReference>
<dbReference type="Gene3D" id="1.20.1280.50">
    <property type="match status" value="1"/>
</dbReference>
<dbReference type="EMBL" id="KV440983">
    <property type="protein sequence ID" value="OAD72529.1"/>
    <property type="molecule type" value="Genomic_DNA"/>
</dbReference>
<reference evidence="3" key="1">
    <citation type="submission" date="2015-06" db="EMBL/GenBank/DDBJ databases">
        <title>Expansion of signal transduction pathways in fungi by whole-genome duplication.</title>
        <authorList>
            <consortium name="DOE Joint Genome Institute"/>
            <person name="Corrochano L.M."/>
            <person name="Kuo A."/>
            <person name="Marcet-Houben M."/>
            <person name="Polaino S."/>
            <person name="Salamov A."/>
            <person name="Villalobos J.M."/>
            <person name="Alvarez M.I."/>
            <person name="Avalos J."/>
            <person name="Benito E.P."/>
            <person name="Benoit I."/>
            <person name="Burger G."/>
            <person name="Camino L.P."/>
            <person name="Canovas D."/>
            <person name="Cerda-Olmedo E."/>
            <person name="Cheng J.-F."/>
            <person name="Dominguez A."/>
            <person name="Elias M."/>
            <person name="Eslava A.P."/>
            <person name="Glaser F."/>
            <person name="Grimwood J."/>
            <person name="Gutierrez G."/>
            <person name="Heitman J."/>
            <person name="Henrissat B."/>
            <person name="Iturriaga E.A."/>
            <person name="Lang B.F."/>
            <person name="Lavin J.L."/>
            <person name="Lee S."/>
            <person name="Li W."/>
            <person name="Lindquist E."/>
            <person name="Lopez-Garcia S."/>
            <person name="Luque E.M."/>
            <person name="Marcos A.T."/>
            <person name="Martin J."/>
            <person name="McCluskey K."/>
            <person name="Medina H.R."/>
            <person name="Miralles-Duran A."/>
            <person name="Miyazaki A."/>
            <person name="Munoz-Torres E."/>
            <person name="Oguiza J.A."/>
            <person name="Ohm R."/>
            <person name="Olmedo M."/>
            <person name="Orejas M."/>
            <person name="Ortiz-Castellanos L."/>
            <person name="Pisabarro A.G."/>
            <person name="Rodriguez-Romero J."/>
            <person name="Ruiz-Herrera J."/>
            <person name="Ruiz-Vazquez R."/>
            <person name="Sanz C."/>
            <person name="Schackwitz W."/>
            <person name="Schmutz J."/>
            <person name="Shahriari M."/>
            <person name="Shelest E."/>
            <person name="Silva-Franco F."/>
            <person name="Soanes D."/>
            <person name="Syed K."/>
            <person name="Tagua V.G."/>
            <person name="Talbot N.J."/>
            <person name="Thon M."/>
            <person name="De vries R.P."/>
            <person name="Wiebenga A."/>
            <person name="Yadav J.S."/>
            <person name="Braun E.L."/>
            <person name="Baker S."/>
            <person name="Garre V."/>
            <person name="Horwitz B."/>
            <person name="Torres-Martinez S."/>
            <person name="Idnurm A."/>
            <person name="Herrera-Estrella A."/>
            <person name="Gabaldon T."/>
            <person name="Grigoriev I.V."/>
        </authorList>
    </citation>
    <scope>NUCLEOTIDE SEQUENCE [LARGE SCALE GENOMIC DNA]</scope>
    <source>
        <strain evidence="3">NRRL 1555(-)</strain>
    </source>
</reference>